<dbReference type="InterPro" id="IPR009081">
    <property type="entry name" value="PP-bd_ACP"/>
</dbReference>
<evidence type="ECO:0000259" key="3">
    <source>
        <dbReference type="SMART" id="SM00823"/>
    </source>
</evidence>
<gene>
    <name evidence="4" type="ORF">B0F87_102421</name>
</gene>
<name>A0A2S6HIJ0_9GAMM</name>
<accession>A0A2S6HIJ0</accession>
<proteinExistence type="predicted"/>
<evidence type="ECO:0000313" key="5">
    <source>
        <dbReference type="Proteomes" id="UP000240010"/>
    </source>
</evidence>
<protein>
    <submittedName>
        <fullName evidence="4">Phosphopantetheine binding protein</fullName>
    </submittedName>
</protein>
<sequence length="89" mass="9876">MNQASTITHTDATLKTWLTQRVASYVRLAPDAVKSDVALAEYGLDSVYALTLTGDIEDYLDMSLDPTLMWDHSDIDALSKILLEMLAKN</sequence>
<keyword evidence="1" id="KW-0596">Phosphopantetheine</keyword>
<dbReference type="SMART" id="SM00823">
    <property type="entry name" value="PKS_PP"/>
    <property type="match status" value="1"/>
</dbReference>
<dbReference type="InterPro" id="IPR020806">
    <property type="entry name" value="PKS_PP-bd"/>
</dbReference>
<dbReference type="Proteomes" id="UP000240010">
    <property type="component" value="Unassembled WGS sequence"/>
</dbReference>
<dbReference type="AlphaFoldDB" id="A0A2S6HIJ0"/>
<dbReference type="InterPro" id="IPR036736">
    <property type="entry name" value="ACP-like_sf"/>
</dbReference>
<dbReference type="EMBL" id="PTIZ01000002">
    <property type="protein sequence ID" value="PPK77309.1"/>
    <property type="molecule type" value="Genomic_DNA"/>
</dbReference>
<evidence type="ECO:0000256" key="2">
    <source>
        <dbReference type="ARBA" id="ARBA00022553"/>
    </source>
</evidence>
<comment type="caution">
    <text evidence="4">The sequence shown here is derived from an EMBL/GenBank/DDBJ whole genome shotgun (WGS) entry which is preliminary data.</text>
</comment>
<dbReference type="Pfam" id="PF00550">
    <property type="entry name" value="PP-binding"/>
    <property type="match status" value="1"/>
</dbReference>
<feature type="domain" description="Polyketide synthase-like phosphopantetheine-binding" evidence="3">
    <location>
        <begin position="15"/>
        <end position="86"/>
    </location>
</feature>
<keyword evidence="2" id="KW-0597">Phosphoprotein</keyword>
<dbReference type="RefSeq" id="WP_104427992.1">
    <property type="nucleotide sequence ID" value="NZ_PTIZ01000002.1"/>
</dbReference>
<evidence type="ECO:0000256" key="1">
    <source>
        <dbReference type="ARBA" id="ARBA00022450"/>
    </source>
</evidence>
<dbReference type="Gene3D" id="1.10.1200.10">
    <property type="entry name" value="ACP-like"/>
    <property type="match status" value="1"/>
</dbReference>
<dbReference type="SUPFAM" id="SSF47336">
    <property type="entry name" value="ACP-like"/>
    <property type="match status" value="1"/>
</dbReference>
<reference evidence="4 5" key="1">
    <citation type="submission" date="2018-02" db="EMBL/GenBank/DDBJ databases">
        <title>Subsurface microbial communities from deep shales in Ohio and West Virginia, USA.</title>
        <authorList>
            <person name="Wrighton K."/>
        </authorList>
    </citation>
    <scope>NUCLEOTIDE SEQUENCE [LARGE SCALE GENOMIC DNA]</scope>
    <source>
        <strain evidence="4 5">OWC-DMM</strain>
    </source>
</reference>
<evidence type="ECO:0000313" key="4">
    <source>
        <dbReference type="EMBL" id="PPK77309.1"/>
    </source>
</evidence>
<dbReference type="GO" id="GO:0031177">
    <property type="term" value="F:phosphopantetheine binding"/>
    <property type="evidence" value="ECO:0007669"/>
    <property type="project" value="InterPro"/>
</dbReference>
<organism evidence="4 5">
    <name type="scientific">Methylobacter tundripaludum</name>
    <dbReference type="NCBI Taxonomy" id="173365"/>
    <lineage>
        <taxon>Bacteria</taxon>
        <taxon>Pseudomonadati</taxon>
        <taxon>Pseudomonadota</taxon>
        <taxon>Gammaproteobacteria</taxon>
        <taxon>Methylococcales</taxon>
        <taxon>Methylococcaceae</taxon>
        <taxon>Methylobacter</taxon>
    </lineage>
</organism>